<name>A0A8S1MWE1_9CILI</name>
<dbReference type="OrthoDB" id="308276at2759"/>
<accession>A0A8S1MWE1</accession>
<protein>
    <submittedName>
        <fullName evidence="1">Uncharacterized protein</fullName>
    </submittedName>
</protein>
<dbReference type="AlphaFoldDB" id="A0A8S1MWE1"/>
<dbReference type="Proteomes" id="UP000692954">
    <property type="component" value="Unassembled WGS sequence"/>
</dbReference>
<reference evidence="1" key="1">
    <citation type="submission" date="2021-01" db="EMBL/GenBank/DDBJ databases">
        <authorList>
            <consortium name="Genoscope - CEA"/>
            <person name="William W."/>
        </authorList>
    </citation>
    <scope>NUCLEOTIDE SEQUENCE</scope>
</reference>
<organism evidence="1 2">
    <name type="scientific">Paramecium sonneborni</name>
    <dbReference type="NCBI Taxonomy" id="65129"/>
    <lineage>
        <taxon>Eukaryota</taxon>
        <taxon>Sar</taxon>
        <taxon>Alveolata</taxon>
        <taxon>Ciliophora</taxon>
        <taxon>Intramacronucleata</taxon>
        <taxon>Oligohymenophorea</taxon>
        <taxon>Peniculida</taxon>
        <taxon>Parameciidae</taxon>
        <taxon>Paramecium</taxon>
    </lineage>
</organism>
<sequence length="228" mass="27262">MKQLLVDDNNLHECLKCKMNFPGKEMLQHEKQCKEQNQNKQYRNNFNQDQEYHALNKNQINNQNFQQQNINMQNSNYQNPNSNFSIRCEFCDQNIPYLQHTQHLQMCEAKAETDKIKQAELPFLIQCDKQKEDDKKIIEILSQYFQIIEQYGYILQKGDELVKAANLSIEPFTKVFQQKICRFCQQSFKLDEEIVIMKCCMYQYHQKCFAQNIINKSKNCECGKQIID</sequence>
<evidence type="ECO:0000313" key="1">
    <source>
        <dbReference type="EMBL" id="CAD8085337.1"/>
    </source>
</evidence>
<gene>
    <name evidence="1" type="ORF">PSON_ATCC_30995.1.T0480106</name>
</gene>
<keyword evidence="2" id="KW-1185">Reference proteome</keyword>
<dbReference type="EMBL" id="CAJJDN010000048">
    <property type="protein sequence ID" value="CAD8085337.1"/>
    <property type="molecule type" value="Genomic_DNA"/>
</dbReference>
<evidence type="ECO:0000313" key="2">
    <source>
        <dbReference type="Proteomes" id="UP000692954"/>
    </source>
</evidence>
<comment type="caution">
    <text evidence="1">The sequence shown here is derived from an EMBL/GenBank/DDBJ whole genome shotgun (WGS) entry which is preliminary data.</text>
</comment>
<proteinExistence type="predicted"/>